<dbReference type="EMBL" id="GBXM01075159">
    <property type="protein sequence ID" value="JAH33418.1"/>
    <property type="molecule type" value="Transcribed_RNA"/>
</dbReference>
<sequence>MTFNTRIINETFSRQFGLNTR</sequence>
<reference evidence="1" key="1">
    <citation type="submission" date="2014-11" db="EMBL/GenBank/DDBJ databases">
        <authorList>
            <person name="Amaro Gonzalez C."/>
        </authorList>
    </citation>
    <scope>NUCLEOTIDE SEQUENCE</scope>
</reference>
<proteinExistence type="predicted"/>
<evidence type="ECO:0000313" key="1">
    <source>
        <dbReference type="EMBL" id="JAH33418.1"/>
    </source>
</evidence>
<dbReference type="AlphaFoldDB" id="A0A0E9RYT2"/>
<protein>
    <submittedName>
        <fullName evidence="1">Uncharacterized protein</fullName>
    </submittedName>
</protein>
<accession>A0A0E9RYT2</accession>
<reference evidence="1" key="2">
    <citation type="journal article" date="2015" name="Fish Shellfish Immunol.">
        <title>Early steps in the European eel (Anguilla anguilla)-Vibrio vulnificus interaction in the gills: Role of the RtxA13 toxin.</title>
        <authorList>
            <person name="Callol A."/>
            <person name="Pajuelo D."/>
            <person name="Ebbesson L."/>
            <person name="Teles M."/>
            <person name="MacKenzie S."/>
            <person name="Amaro C."/>
        </authorList>
    </citation>
    <scope>NUCLEOTIDE SEQUENCE</scope>
</reference>
<organism evidence="1">
    <name type="scientific">Anguilla anguilla</name>
    <name type="common">European freshwater eel</name>
    <name type="synonym">Muraena anguilla</name>
    <dbReference type="NCBI Taxonomy" id="7936"/>
    <lineage>
        <taxon>Eukaryota</taxon>
        <taxon>Metazoa</taxon>
        <taxon>Chordata</taxon>
        <taxon>Craniata</taxon>
        <taxon>Vertebrata</taxon>
        <taxon>Euteleostomi</taxon>
        <taxon>Actinopterygii</taxon>
        <taxon>Neopterygii</taxon>
        <taxon>Teleostei</taxon>
        <taxon>Anguilliformes</taxon>
        <taxon>Anguillidae</taxon>
        <taxon>Anguilla</taxon>
    </lineage>
</organism>
<name>A0A0E9RYT2_ANGAN</name>